<dbReference type="RefSeq" id="WP_053463729.1">
    <property type="nucleotide sequence ID" value="NZ_CP027850.1"/>
</dbReference>
<name>A0ABM6TFU3_9CAUL</name>
<dbReference type="Proteomes" id="UP000240527">
    <property type="component" value="Chromosome"/>
</dbReference>
<organism evidence="2 3">
    <name type="scientific">Caulobacter segnis</name>
    <dbReference type="NCBI Taxonomy" id="88688"/>
    <lineage>
        <taxon>Bacteria</taxon>
        <taxon>Pseudomonadati</taxon>
        <taxon>Pseudomonadota</taxon>
        <taxon>Alphaproteobacteria</taxon>
        <taxon>Caulobacterales</taxon>
        <taxon>Caulobacteraceae</taxon>
        <taxon>Caulobacter</taxon>
    </lineage>
</organism>
<evidence type="ECO:0000313" key="3">
    <source>
        <dbReference type="Proteomes" id="UP000240527"/>
    </source>
</evidence>
<keyword evidence="3" id="KW-1185">Reference proteome</keyword>
<feature type="signal peptide" evidence="1">
    <location>
        <begin position="1"/>
        <end position="24"/>
    </location>
</feature>
<accession>A0ABM6TFU3</accession>
<evidence type="ECO:0000313" key="2">
    <source>
        <dbReference type="EMBL" id="AVQ01586.1"/>
    </source>
</evidence>
<protein>
    <submittedName>
        <fullName evidence="2">Uncharacterized protein</fullName>
    </submittedName>
</protein>
<dbReference type="EMBL" id="CP027850">
    <property type="protein sequence ID" value="AVQ01586.1"/>
    <property type="molecule type" value="Genomic_DNA"/>
</dbReference>
<reference evidence="2 3" key="1">
    <citation type="journal article" date="2015" name="Biotechnol. Bioeng.">
        <title>Genome sequence and phenotypic characterization of Caulobacter segnis.</title>
        <authorList>
            <person name="Patel S."/>
            <person name="Fletcher B."/>
            <person name="Scott D.C."/>
            <person name="Ely B."/>
        </authorList>
    </citation>
    <scope>NUCLEOTIDE SEQUENCE [LARGE SCALE GENOMIC DNA]</scope>
    <source>
        <strain evidence="2 3">TK0059</strain>
    </source>
</reference>
<feature type="chain" id="PRO_5047002515" evidence="1">
    <location>
        <begin position="25"/>
        <end position="159"/>
    </location>
</feature>
<keyword evidence="1" id="KW-0732">Signal</keyword>
<sequence length="159" mass="15603">MRPSCLIAASLAASVLLSPAFANAADVNPKAGIAQSPAAQPPATAPALSAATSEKVGCGAVLMILGKVADGYPEMFAKQSNGKAVQSMLSAFGFKGKAMLDEAFAEGGALGLTPSQTYEAGVASLLSLAKSEVTGASDANAAGRQAGVALMKRCTGLGG</sequence>
<evidence type="ECO:0000256" key="1">
    <source>
        <dbReference type="SAM" id="SignalP"/>
    </source>
</evidence>
<proteinExistence type="predicted"/>
<gene>
    <name evidence="2" type="ORF">B7G68_06820</name>
</gene>